<accession>A0A9P6SVX0</accession>
<feature type="transmembrane region" description="Helical" evidence="1">
    <location>
        <begin position="523"/>
        <end position="545"/>
    </location>
</feature>
<keyword evidence="1" id="KW-1133">Transmembrane helix</keyword>
<keyword evidence="1" id="KW-0812">Transmembrane</keyword>
<reference evidence="2" key="1">
    <citation type="journal article" date="2020" name="Fungal Divers.">
        <title>Resolving the Mortierellaceae phylogeny through synthesis of multi-gene phylogenetics and phylogenomics.</title>
        <authorList>
            <person name="Vandepol N."/>
            <person name="Liber J."/>
            <person name="Desiro A."/>
            <person name="Na H."/>
            <person name="Kennedy M."/>
            <person name="Barry K."/>
            <person name="Grigoriev I.V."/>
            <person name="Miller A.N."/>
            <person name="O'Donnell K."/>
            <person name="Stajich J.E."/>
            <person name="Bonito G."/>
        </authorList>
    </citation>
    <scope>NUCLEOTIDE SEQUENCE</scope>
    <source>
        <strain evidence="2">NRRL 2769</strain>
    </source>
</reference>
<evidence type="ECO:0000256" key="1">
    <source>
        <dbReference type="SAM" id="Phobius"/>
    </source>
</evidence>
<comment type="caution">
    <text evidence="2">The sequence shown here is derived from an EMBL/GenBank/DDBJ whole genome shotgun (WGS) entry which is preliminary data.</text>
</comment>
<organism evidence="2 3">
    <name type="scientific">Entomortierella chlamydospora</name>
    <dbReference type="NCBI Taxonomy" id="101097"/>
    <lineage>
        <taxon>Eukaryota</taxon>
        <taxon>Fungi</taxon>
        <taxon>Fungi incertae sedis</taxon>
        <taxon>Mucoromycota</taxon>
        <taxon>Mortierellomycotina</taxon>
        <taxon>Mortierellomycetes</taxon>
        <taxon>Mortierellales</taxon>
        <taxon>Mortierellaceae</taxon>
        <taxon>Entomortierella</taxon>
    </lineage>
</organism>
<feature type="transmembrane region" description="Helical" evidence="1">
    <location>
        <begin position="15"/>
        <end position="39"/>
    </location>
</feature>
<dbReference type="EMBL" id="JAAAID010002271">
    <property type="protein sequence ID" value="KAG0007610.1"/>
    <property type="molecule type" value="Genomic_DNA"/>
</dbReference>
<gene>
    <name evidence="2" type="ORF">BGZ80_004458</name>
</gene>
<proteinExistence type="predicted"/>
<sequence>MFVNDGSLYLIKAEVVVLAVIIKLVLMAFLTHLALLYYYSAGDWHSAAQISNSAGNVLSLLSSPKHRHGVARGTTKTWLISTGFLVLAFGANYIGDLMQIVWSPTLRDFAQPVDVYLTNTYNVTIPYDLYSQFTVNGSIVPDALLDSRYNPVLNYTTLSPSTINGESISYFTIDYDGASVLDNVNKPHPCSPDVSICQGEMMSSVVTPCPVTYNLSSTYANSTKSIPIPCPTLYEFVPVTSYMLPIQSRIAQYMFVSEDAWHKDNKPNPIGTNIRHSFRLSGIPYPDGRGLILQHNVVSYFPLSMDELVRNGTGTTWPSTKCAETLAKFHFTNTTEACSNATVNSSNATTSQRMFINTMEGPNETTMRYCIISVSGVEFVFSLNCGMQYLKIGYLGPHVPFYRKDQQSVFYIQNQGSSDVWCSGSEDGYQRCILDDQSKSYRSISSRGYGIFYASNTVPVEQQTISQPDLDIQIAKIDEMTNLTREIFLREYSIGSNDYILGGVPVRGVGHAIMIRYRVNISIFAVLAVLVALLLISVVVLHFIVLPSHYTASAFDVFRVATSPDTRRVNDPGKADQDISLRLNSDGNITITNNGAIIGPLNDEYPLDSRYSPSKVSLLPT</sequence>
<dbReference type="Proteomes" id="UP000703661">
    <property type="component" value="Unassembled WGS sequence"/>
</dbReference>
<evidence type="ECO:0000313" key="2">
    <source>
        <dbReference type="EMBL" id="KAG0007610.1"/>
    </source>
</evidence>
<keyword evidence="3" id="KW-1185">Reference proteome</keyword>
<name>A0A9P6SVX0_9FUNG</name>
<dbReference type="AlphaFoldDB" id="A0A9P6SVX0"/>
<protein>
    <submittedName>
        <fullName evidence="2">Uncharacterized protein</fullName>
    </submittedName>
</protein>
<evidence type="ECO:0000313" key="3">
    <source>
        <dbReference type="Proteomes" id="UP000703661"/>
    </source>
</evidence>
<keyword evidence="1" id="KW-0472">Membrane</keyword>